<evidence type="ECO:0000256" key="2">
    <source>
        <dbReference type="SAM" id="Phobius"/>
    </source>
</evidence>
<sequence length="358" mass="40529">MDEEEMTNKMDEVDSETYPTKTAILATGENKKFPEEDGVEIELALEKERDVKKMFAGVSAQVSPFTSVASSDMSKESSDSGFSLSNAKFFVFTKLQQRKWQYALLGLILGLMILIAALAGSAANGNGTGQRTPFLVFFQSEHPTFSPTLAPTDSPSFTPTLRPSESPSQAPSIYDPPIKDPIQLRLYWESGYFWQESIFQTYWCAECADCPEYRLGDGVGPDFQNCTSPGDTTASCNEGNQLWLQSCKNTSRDYRFEFLHNDGSGFQIRAFNTSLCFSTVRNTYIEMRPCDSRRSSQLFNPIQFSTKFELRTYEERNLPVDEARCVSQLHHPKANEMIGLHRCDWAVNDTTNFWEQYP</sequence>
<dbReference type="Proteomes" id="UP001295423">
    <property type="component" value="Unassembled WGS sequence"/>
</dbReference>
<comment type="caution">
    <text evidence="3">The sequence shown here is derived from an EMBL/GenBank/DDBJ whole genome shotgun (WGS) entry which is preliminary data.</text>
</comment>
<keyword evidence="2" id="KW-1133">Transmembrane helix</keyword>
<keyword evidence="2" id="KW-0812">Transmembrane</keyword>
<accession>A0AAD2CV94</accession>
<evidence type="ECO:0000313" key="3">
    <source>
        <dbReference type="EMBL" id="CAJ1937626.1"/>
    </source>
</evidence>
<feature type="region of interest" description="Disordered" evidence="1">
    <location>
        <begin position="148"/>
        <end position="174"/>
    </location>
</feature>
<dbReference type="InterPro" id="IPR035992">
    <property type="entry name" value="Ricin_B-like_lectins"/>
</dbReference>
<dbReference type="Gene3D" id="2.80.10.50">
    <property type="match status" value="1"/>
</dbReference>
<protein>
    <recommendedName>
        <fullName evidence="5">Ricin B lectin domain-containing protein</fullName>
    </recommendedName>
</protein>
<dbReference type="CDD" id="cd00161">
    <property type="entry name" value="beta-trefoil_Ricin-like"/>
    <property type="match status" value="1"/>
</dbReference>
<evidence type="ECO:0008006" key="5">
    <source>
        <dbReference type="Google" id="ProtNLM"/>
    </source>
</evidence>
<reference evidence="3" key="1">
    <citation type="submission" date="2023-08" db="EMBL/GenBank/DDBJ databases">
        <authorList>
            <person name="Audoor S."/>
            <person name="Bilcke G."/>
        </authorList>
    </citation>
    <scope>NUCLEOTIDE SEQUENCE</scope>
</reference>
<dbReference type="SUPFAM" id="SSF50370">
    <property type="entry name" value="Ricin B-like lectins"/>
    <property type="match status" value="1"/>
</dbReference>
<dbReference type="PROSITE" id="PS50231">
    <property type="entry name" value="RICIN_B_LECTIN"/>
    <property type="match status" value="1"/>
</dbReference>
<keyword evidence="2" id="KW-0472">Membrane</keyword>
<evidence type="ECO:0000256" key="1">
    <source>
        <dbReference type="SAM" id="MobiDB-lite"/>
    </source>
</evidence>
<feature type="compositionally biased region" description="Polar residues" evidence="1">
    <location>
        <begin position="148"/>
        <end position="171"/>
    </location>
</feature>
<organism evidence="3 4">
    <name type="scientific">Cylindrotheca closterium</name>
    <dbReference type="NCBI Taxonomy" id="2856"/>
    <lineage>
        <taxon>Eukaryota</taxon>
        <taxon>Sar</taxon>
        <taxon>Stramenopiles</taxon>
        <taxon>Ochrophyta</taxon>
        <taxon>Bacillariophyta</taxon>
        <taxon>Bacillariophyceae</taxon>
        <taxon>Bacillariophycidae</taxon>
        <taxon>Bacillariales</taxon>
        <taxon>Bacillariaceae</taxon>
        <taxon>Cylindrotheca</taxon>
    </lineage>
</organism>
<proteinExistence type="predicted"/>
<dbReference type="AlphaFoldDB" id="A0AAD2CV94"/>
<evidence type="ECO:0000313" key="4">
    <source>
        <dbReference type="Proteomes" id="UP001295423"/>
    </source>
</evidence>
<dbReference type="EMBL" id="CAKOGP040000668">
    <property type="protein sequence ID" value="CAJ1937626.1"/>
    <property type="molecule type" value="Genomic_DNA"/>
</dbReference>
<keyword evidence="4" id="KW-1185">Reference proteome</keyword>
<gene>
    <name evidence="3" type="ORF">CYCCA115_LOCUS5738</name>
</gene>
<name>A0AAD2CV94_9STRA</name>
<feature type="transmembrane region" description="Helical" evidence="2">
    <location>
        <begin position="102"/>
        <end position="123"/>
    </location>
</feature>